<evidence type="ECO:0000256" key="1">
    <source>
        <dbReference type="ARBA" id="ARBA00023002"/>
    </source>
</evidence>
<organism evidence="4 5">
    <name type="scientific">Achromobacter aloeverae</name>
    <dbReference type="NCBI Taxonomy" id="1750518"/>
    <lineage>
        <taxon>Bacteria</taxon>
        <taxon>Pseudomonadati</taxon>
        <taxon>Pseudomonadota</taxon>
        <taxon>Betaproteobacteria</taxon>
        <taxon>Burkholderiales</taxon>
        <taxon>Alcaligenaceae</taxon>
        <taxon>Achromobacter</taxon>
    </lineage>
</organism>
<comment type="caution">
    <text evidence="4">The sequence shown here is derived from an EMBL/GenBank/DDBJ whole genome shotgun (WGS) entry which is preliminary data.</text>
</comment>
<dbReference type="InterPro" id="IPR006140">
    <property type="entry name" value="D-isomer_DH_NAD-bd"/>
</dbReference>
<feature type="domain" description="D-isomer specific 2-hydroxyacid dehydrogenase NAD-binding" evidence="3">
    <location>
        <begin position="101"/>
        <end position="273"/>
    </location>
</feature>
<keyword evidence="2" id="KW-0520">NAD</keyword>
<name>A0A4V1MSL1_9BURK</name>
<reference evidence="4 5" key="1">
    <citation type="journal article" date="2017" name="Int. J. Syst. Evol. Microbiol.">
        <title>Achromobacter aloeverae sp. nov., isolated from the root of Aloe vera (L.) Burm.f.</title>
        <authorList>
            <person name="Kuncharoen N."/>
            <person name="Muramatsu Y."/>
            <person name="Shibata C."/>
            <person name="Kamakura Y."/>
            <person name="Nakagawa Y."/>
            <person name="Tanasupawat S."/>
        </authorList>
    </citation>
    <scope>NUCLEOTIDE SEQUENCE [LARGE SCALE GENOMIC DNA]</scope>
    <source>
        <strain evidence="4 5">AVA-1</strain>
    </source>
</reference>
<dbReference type="AlphaFoldDB" id="A0A4V1MSL1"/>
<dbReference type="SUPFAM" id="SSF52283">
    <property type="entry name" value="Formate/glycerate dehydrogenase catalytic domain-like"/>
    <property type="match status" value="1"/>
</dbReference>
<evidence type="ECO:0000259" key="3">
    <source>
        <dbReference type="Pfam" id="PF02826"/>
    </source>
</evidence>
<proteinExistence type="predicted"/>
<gene>
    <name evidence="4" type="ORF">C7R54_01280</name>
</gene>
<dbReference type="InterPro" id="IPR036291">
    <property type="entry name" value="NAD(P)-bd_dom_sf"/>
</dbReference>
<dbReference type="PANTHER" id="PTHR43333:SF1">
    <property type="entry name" value="D-ISOMER SPECIFIC 2-HYDROXYACID DEHYDROGENASE NAD-BINDING DOMAIN-CONTAINING PROTEIN"/>
    <property type="match status" value="1"/>
</dbReference>
<dbReference type="PANTHER" id="PTHR43333">
    <property type="entry name" value="2-HACID_DH_C DOMAIN-CONTAINING PROTEIN"/>
    <property type="match status" value="1"/>
</dbReference>
<keyword evidence="1" id="KW-0560">Oxidoreductase</keyword>
<dbReference type="CDD" id="cd12164">
    <property type="entry name" value="GDH_like_2"/>
    <property type="match status" value="1"/>
</dbReference>
<evidence type="ECO:0000313" key="5">
    <source>
        <dbReference type="Proteomes" id="UP000290849"/>
    </source>
</evidence>
<dbReference type="SUPFAM" id="SSF51735">
    <property type="entry name" value="NAD(P)-binding Rossmann-fold domains"/>
    <property type="match status" value="1"/>
</dbReference>
<protein>
    <submittedName>
        <fullName evidence="4">Glyoxylate/hydroxypyruvate reductase A</fullName>
    </submittedName>
</protein>
<dbReference type="Gene3D" id="3.40.50.720">
    <property type="entry name" value="NAD(P)-binding Rossmann-like Domain"/>
    <property type="match status" value="2"/>
</dbReference>
<keyword evidence="5" id="KW-1185">Reference proteome</keyword>
<dbReference type="Pfam" id="PF02826">
    <property type="entry name" value="2-Hacid_dh_C"/>
    <property type="match status" value="1"/>
</dbReference>
<accession>A0A4V1MSL1</accession>
<evidence type="ECO:0000313" key="4">
    <source>
        <dbReference type="EMBL" id="RXN92420.1"/>
    </source>
</evidence>
<dbReference type="RefSeq" id="WP_129148384.1">
    <property type="nucleotide sequence ID" value="NZ_JBHSDO010000016.1"/>
</dbReference>
<evidence type="ECO:0000256" key="2">
    <source>
        <dbReference type="ARBA" id="ARBA00023027"/>
    </source>
</evidence>
<sequence>MNRVALLSRSANLAYFQPLLNAVDPGLEVVTWPDPACLRAEVAVCWNPPPGVYARMPALRLIHSIAAGVDNVLAGQDTRGLPVCRVVDPMLAQGMLQYVLWAVLHFHRKLDLAMANQRQAVWQRPCQQAAADFRVGLMGLGELGGLVAATLPGLGYAVNGWSRTPRDLPGIRMFSGADGYEPFLRQTDLLVCLLPLTEATRGILDRRTFAALPSGAAVVNCGRGEHLVAEDLIDALASGHLRGAVLDVFTQEPLAPDHPLWRTPGVVVTPHMATMASSETVAAQVLANIQRLRDGQALVNQVDLARGY</sequence>
<dbReference type="GO" id="GO:0051287">
    <property type="term" value="F:NAD binding"/>
    <property type="evidence" value="ECO:0007669"/>
    <property type="project" value="InterPro"/>
</dbReference>
<dbReference type="Proteomes" id="UP000290849">
    <property type="component" value="Unassembled WGS sequence"/>
</dbReference>
<dbReference type="EMBL" id="PYAL01000001">
    <property type="protein sequence ID" value="RXN92420.1"/>
    <property type="molecule type" value="Genomic_DNA"/>
</dbReference>
<dbReference type="GO" id="GO:0016491">
    <property type="term" value="F:oxidoreductase activity"/>
    <property type="evidence" value="ECO:0007669"/>
    <property type="project" value="UniProtKB-KW"/>
</dbReference>
<dbReference type="OrthoDB" id="9787219at2"/>
<keyword evidence="4" id="KW-0670">Pyruvate</keyword>